<gene>
    <name evidence="1" type="ORF">Z968_00855</name>
</gene>
<dbReference type="RefSeq" id="WP_039252047.1">
    <property type="nucleotide sequence ID" value="NZ_JENJ01000002.1"/>
</dbReference>
<dbReference type="Proteomes" id="UP000030012">
    <property type="component" value="Unassembled WGS sequence"/>
</dbReference>
<protein>
    <submittedName>
        <fullName evidence="1">Uncharacterized protein</fullName>
    </submittedName>
</protein>
<evidence type="ECO:0000313" key="2">
    <source>
        <dbReference type="Proteomes" id="UP000030012"/>
    </source>
</evidence>
<evidence type="ECO:0000313" key="1">
    <source>
        <dbReference type="EMBL" id="KGM98316.1"/>
    </source>
</evidence>
<proteinExistence type="predicted"/>
<dbReference type="EMBL" id="JENJ01000002">
    <property type="protein sequence ID" value="KGM98316.1"/>
    <property type="molecule type" value="Genomic_DNA"/>
</dbReference>
<sequence>MPNSKLILSCSVALIDMTKSNVTIPDVYIQETIEDFKNGIDPLYEWVKKYDEKKPPTIR</sequence>
<reference evidence="1 2" key="1">
    <citation type="submission" date="2014-01" db="EMBL/GenBank/DDBJ databases">
        <title>Plasmidome dynamics in the species complex Clostridium novyi sensu lato converts strains of independent lineages into distinctly different pathogens.</title>
        <authorList>
            <person name="Skarin H."/>
            <person name="Segerman B."/>
        </authorList>
    </citation>
    <scope>NUCLEOTIDE SEQUENCE [LARGE SCALE GENOMIC DNA]</scope>
    <source>
        <strain evidence="1 2">4552</strain>
    </source>
</reference>
<name>A0A0A0IDD1_CLONO</name>
<comment type="caution">
    <text evidence="1">The sequence shown here is derived from an EMBL/GenBank/DDBJ whole genome shotgun (WGS) entry which is preliminary data.</text>
</comment>
<accession>A0A0A0IDD1</accession>
<dbReference type="AlphaFoldDB" id="A0A0A0IDD1"/>
<organism evidence="1 2">
    <name type="scientific">Clostridium novyi A str. 4552</name>
    <dbReference type="NCBI Taxonomy" id="1444289"/>
    <lineage>
        <taxon>Bacteria</taxon>
        <taxon>Bacillati</taxon>
        <taxon>Bacillota</taxon>
        <taxon>Clostridia</taxon>
        <taxon>Eubacteriales</taxon>
        <taxon>Clostridiaceae</taxon>
        <taxon>Clostridium</taxon>
    </lineage>
</organism>